<proteinExistence type="predicted"/>
<dbReference type="EC" id="3.4.19.12" evidence="1"/>
<protein>
    <submittedName>
        <fullName evidence="1">Ubiquitin-specific protease ubp1</fullName>
        <ecNumber evidence="1">3.4.19.12</ecNumber>
    </submittedName>
</protein>
<sequence>MSLKLAVQDRRVALAAASVTLASILALYALVLPPRSSGISGVSKRQKRHGSKHARAQDHQLRPPRRGKYLISLATLGPFVEYLHRRYEECRSLPSYKFLSDEARANIAIITQLHSLQPTPRPERSIVPKDLIASFKKKAGWITSHSQQDAQEFFQTVSSLLDLKFSDNSTPLLDLCIDSETLDPTRNVGDGKDMLSESKRDPFHSSCEVNFKNPFIGLAASRVACALCGYTSLCTIEDCLRSYTVIDHLSDFKCRKCSIFTTLALLEKRLQSLINGGGSSRHSQAARSKLERHVEQLRNIIDSNDFERDIGDIPLHPSDHRQSTKHTMLARTPHILCLHLSRSIFLPTGHVVKNQCRVRLQAVLDLSEFSTTGHIDTNPWMPLSHDSDFSRDAEDDNYDVENTEEGGRWLRISDTDVTQVNECVVLQCMDAYMLFYQRLNPS</sequence>
<gene>
    <name evidence="1" type="primary">UBP1</name>
    <name evidence="1" type="ORF">EV182_000547</name>
</gene>
<reference evidence="1" key="1">
    <citation type="submission" date="2022-06" db="EMBL/GenBank/DDBJ databases">
        <title>Phylogenomic reconstructions and comparative analyses of Kickxellomycotina fungi.</title>
        <authorList>
            <person name="Reynolds N.K."/>
            <person name="Stajich J.E."/>
            <person name="Barry K."/>
            <person name="Grigoriev I.V."/>
            <person name="Crous P."/>
            <person name="Smith M.E."/>
        </authorList>
    </citation>
    <scope>NUCLEOTIDE SEQUENCE</scope>
    <source>
        <strain evidence="1">RSA 2271</strain>
    </source>
</reference>
<keyword evidence="1" id="KW-0378">Hydrolase</keyword>
<keyword evidence="1" id="KW-0645">Protease</keyword>
<dbReference type="Proteomes" id="UP001145114">
    <property type="component" value="Unassembled WGS sequence"/>
</dbReference>
<keyword evidence="2" id="KW-1185">Reference proteome</keyword>
<comment type="caution">
    <text evidence="1">The sequence shown here is derived from an EMBL/GenBank/DDBJ whole genome shotgun (WGS) entry which is preliminary data.</text>
</comment>
<dbReference type="EMBL" id="JAMZIH010000028">
    <property type="protein sequence ID" value="KAJ1680170.1"/>
    <property type="molecule type" value="Genomic_DNA"/>
</dbReference>
<evidence type="ECO:0000313" key="1">
    <source>
        <dbReference type="EMBL" id="KAJ1680170.1"/>
    </source>
</evidence>
<evidence type="ECO:0000313" key="2">
    <source>
        <dbReference type="Proteomes" id="UP001145114"/>
    </source>
</evidence>
<organism evidence="1 2">
    <name type="scientific">Spiromyces aspiralis</name>
    <dbReference type="NCBI Taxonomy" id="68401"/>
    <lineage>
        <taxon>Eukaryota</taxon>
        <taxon>Fungi</taxon>
        <taxon>Fungi incertae sedis</taxon>
        <taxon>Zoopagomycota</taxon>
        <taxon>Kickxellomycotina</taxon>
        <taxon>Kickxellomycetes</taxon>
        <taxon>Kickxellales</taxon>
        <taxon>Kickxellaceae</taxon>
        <taxon>Spiromyces</taxon>
    </lineage>
</organism>
<accession>A0ACC1HXV0</accession>
<name>A0ACC1HXV0_9FUNG</name>